<dbReference type="Gene3D" id="3.10.620.30">
    <property type="match status" value="1"/>
</dbReference>
<dbReference type="Proteomes" id="UP001272940">
    <property type="component" value="Unassembled WGS sequence"/>
</dbReference>
<evidence type="ECO:0000313" key="2">
    <source>
        <dbReference type="EMBL" id="MDX2336154.1"/>
    </source>
</evidence>
<reference evidence="2 3" key="1">
    <citation type="journal article" date="2023" name="FEMS Microbes">
        <title>Whole genomes of deep-sea sponge-associated bacteria exhibit high novel natural product potential.</title>
        <authorList>
            <person name="Hesketh-Best P.J."/>
            <person name="January G.G."/>
            <person name="Koch M.J."/>
            <person name="Warburton P.J."/>
            <person name="Howell K.L."/>
            <person name="Upton M."/>
        </authorList>
    </citation>
    <scope>NUCLEOTIDE SEQUENCE [LARGE SCALE GENOMIC DNA]</scope>
    <source>
        <strain evidence="2 3">PC206-O</strain>
    </source>
</reference>
<evidence type="ECO:0000256" key="1">
    <source>
        <dbReference type="SAM" id="MobiDB-lite"/>
    </source>
</evidence>
<name>A0ABU4KT85_BREVE</name>
<dbReference type="Pfam" id="PF06035">
    <property type="entry name" value="Peptidase_C93"/>
    <property type="match status" value="1"/>
</dbReference>
<organism evidence="2 3">
    <name type="scientific">Brevundimonas vesicularis</name>
    <name type="common">Pseudomonas vesicularis</name>
    <dbReference type="NCBI Taxonomy" id="41276"/>
    <lineage>
        <taxon>Bacteria</taxon>
        <taxon>Pseudomonadati</taxon>
        <taxon>Pseudomonadota</taxon>
        <taxon>Alphaproteobacteria</taxon>
        <taxon>Caulobacterales</taxon>
        <taxon>Caulobacteraceae</taxon>
        <taxon>Brevundimonas</taxon>
    </lineage>
</organism>
<feature type="region of interest" description="Disordered" evidence="1">
    <location>
        <begin position="56"/>
        <end position="77"/>
    </location>
</feature>
<accession>A0ABU4KT85</accession>
<dbReference type="EMBL" id="JAMYEC010000011">
    <property type="protein sequence ID" value="MDX2336154.1"/>
    <property type="molecule type" value="Genomic_DNA"/>
</dbReference>
<proteinExistence type="predicted"/>
<gene>
    <name evidence="2" type="ORF">NJD11_14535</name>
</gene>
<dbReference type="RefSeq" id="WP_169802120.1">
    <property type="nucleotide sequence ID" value="NZ_DALYTD010000056.1"/>
</dbReference>
<sequence length="248" mass="27050">MAQAMPVGAPTAAPAGFLDFCNRNPRDCQEPTRSVDDTREQAQRLFWASVFTDADPEPAAVTRPSGTARASDRRPPRIAEHAIAMGRSAPAAPDREPRALYAHPGFTADAAKAVGRAALSLSAVDLARIDAINRGFNRSIRQSPDRRQYGVGDYWTIPEGRAPRGDCEDFVLAKRRALVAAGYSPTLLSIALVITPWGEDHAVLLVSTTDGELVLDNLTPRIERWDRTGYRWLKRQTPGHALAWSAIG</sequence>
<dbReference type="PANTHER" id="PTHR39327">
    <property type="match status" value="1"/>
</dbReference>
<dbReference type="PANTHER" id="PTHR39327:SF1">
    <property type="entry name" value="BLR5470 PROTEIN"/>
    <property type="match status" value="1"/>
</dbReference>
<evidence type="ECO:0000313" key="3">
    <source>
        <dbReference type="Proteomes" id="UP001272940"/>
    </source>
</evidence>
<dbReference type="InterPro" id="IPR010319">
    <property type="entry name" value="Transglutaminase-like_Cys_pept"/>
</dbReference>
<protein>
    <submittedName>
        <fullName evidence="2">Transglutaminase-like cysteine peptidase</fullName>
    </submittedName>
</protein>
<keyword evidence="3" id="KW-1185">Reference proteome</keyword>
<comment type="caution">
    <text evidence="2">The sequence shown here is derived from an EMBL/GenBank/DDBJ whole genome shotgun (WGS) entry which is preliminary data.</text>
</comment>